<feature type="transmembrane region" description="Helical" evidence="1">
    <location>
        <begin position="21"/>
        <end position="42"/>
    </location>
</feature>
<feature type="transmembrane region" description="Helical" evidence="1">
    <location>
        <begin position="73"/>
        <end position="93"/>
    </location>
</feature>
<keyword evidence="1" id="KW-0472">Membrane</keyword>
<sequence>MLRYRLGQNVFFWSVLETIKWTPMFILCFGGLSLHLSTAILYHCFSIKMEWTATAKEVENQGFRVGLDKILRYFKYLYIICIPVIAGMIYLGVSAPRGWIIRDFAAIVPLANQIGCHALLPFALGLI</sequence>
<reference evidence="2 3" key="1">
    <citation type="journal article" date="2018" name="IMA Fungus">
        <title>IMA Genome-F 9: Draft genome sequence of Annulohypoxylon stygium, Aspergillus mulundensis, Berkeleyomyces basicola (syn. Thielaviopsis basicola), Ceratocystis smalleyi, two Cercospora beticola strains, Coleophoma cylindrospora, Fusarium fracticaudum, Phialophora cf. hyalina, and Morchella septimelata.</title>
        <authorList>
            <person name="Wingfield B.D."/>
            <person name="Bills G.F."/>
            <person name="Dong Y."/>
            <person name="Huang W."/>
            <person name="Nel W.J."/>
            <person name="Swalarsk-Parry B.S."/>
            <person name="Vaghefi N."/>
            <person name="Wilken P.M."/>
            <person name="An Z."/>
            <person name="de Beer Z.W."/>
            <person name="De Vos L."/>
            <person name="Chen L."/>
            <person name="Duong T.A."/>
            <person name="Gao Y."/>
            <person name="Hammerbacher A."/>
            <person name="Kikkert J.R."/>
            <person name="Li Y."/>
            <person name="Li H."/>
            <person name="Li K."/>
            <person name="Li Q."/>
            <person name="Liu X."/>
            <person name="Ma X."/>
            <person name="Naidoo K."/>
            <person name="Pethybridge S.J."/>
            <person name="Sun J."/>
            <person name="Steenkamp E.T."/>
            <person name="van der Nest M.A."/>
            <person name="van Wyk S."/>
            <person name="Wingfield M.J."/>
            <person name="Xiong C."/>
            <person name="Yue Q."/>
            <person name="Zhang X."/>
        </authorList>
    </citation>
    <scope>NUCLEOTIDE SEQUENCE [LARGE SCALE GENOMIC DNA]</scope>
    <source>
        <strain evidence="2 3">BP5796</strain>
    </source>
</reference>
<keyword evidence="1" id="KW-0812">Transmembrane</keyword>
<dbReference type="AlphaFoldDB" id="A0A3D8RWG6"/>
<keyword evidence="3" id="KW-1185">Reference proteome</keyword>
<gene>
    <name evidence="2" type="ORF">BP5796_06239</name>
</gene>
<protein>
    <submittedName>
        <fullName evidence="2">Uncharacterized protein</fullName>
    </submittedName>
</protein>
<proteinExistence type="predicted"/>
<evidence type="ECO:0000313" key="2">
    <source>
        <dbReference type="EMBL" id="RDW78387.1"/>
    </source>
</evidence>
<dbReference type="EMBL" id="PDLN01000008">
    <property type="protein sequence ID" value="RDW78387.1"/>
    <property type="molecule type" value="Genomic_DNA"/>
</dbReference>
<comment type="caution">
    <text evidence="2">The sequence shown here is derived from an EMBL/GenBank/DDBJ whole genome shotgun (WGS) entry which is preliminary data.</text>
</comment>
<evidence type="ECO:0000313" key="3">
    <source>
        <dbReference type="Proteomes" id="UP000256328"/>
    </source>
</evidence>
<dbReference type="Proteomes" id="UP000256328">
    <property type="component" value="Unassembled WGS sequence"/>
</dbReference>
<keyword evidence="1" id="KW-1133">Transmembrane helix</keyword>
<organism evidence="2 3">
    <name type="scientific">Coleophoma crateriformis</name>
    <dbReference type="NCBI Taxonomy" id="565419"/>
    <lineage>
        <taxon>Eukaryota</taxon>
        <taxon>Fungi</taxon>
        <taxon>Dikarya</taxon>
        <taxon>Ascomycota</taxon>
        <taxon>Pezizomycotina</taxon>
        <taxon>Leotiomycetes</taxon>
        <taxon>Helotiales</taxon>
        <taxon>Dermateaceae</taxon>
        <taxon>Coleophoma</taxon>
    </lineage>
</organism>
<evidence type="ECO:0000256" key="1">
    <source>
        <dbReference type="SAM" id="Phobius"/>
    </source>
</evidence>
<dbReference type="PANTHER" id="PTHR35408">
    <property type="entry name" value="CHROMOSOME 15, WHOLE GENOME SHOTGUN SEQUENCE"/>
    <property type="match status" value="1"/>
</dbReference>
<accession>A0A3D8RWG6</accession>
<name>A0A3D8RWG6_9HELO</name>
<dbReference type="OrthoDB" id="38531at2759"/>
<dbReference type="PANTHER" id="PTHR35408:SF2">
    <property type="entry name" value="GLYCOSYLTRANSFERASE 2-LIKE DOMAIN-CONTAINING PROTEIN"/>
    <property type="match status" value="1"/>
</dbReference>